<dbReference type="InterPro" id="IPR001564">
    <property type="entry name" value="Nucleoside_diP_kinase"/>
</dbReference>
<dbReference type="GO" id="GO:0006228">
    <property type="term" value="P:UTP biosynthetic process"/>
    <property type="evidence" value="ECO:0007669"/>
    <property type="project" value="InterPro"/>
</dbReference>
<dbReference type="FunFam" id="3.30.70.141:FF:000003">
    <property type="entry name" value="Nucleoside diphosphate kinase"/>
    <property type="match status" value="1"/>
</dbReference>
<comment type="caution">
    <text evidence="16">The sequence shown here is derived from an EMBL/GenBank/DDBJ whole genome shotgun (WGS) entry which is preliminary data.</text>
</comment>
<keyword evidence="11" id="KW-0546">Nucleotide metabolism</keyword>
<dbReference type="EC" id="2.7.4.6" evidence="3 14"/>
<evidence type="ECO:0000256" key="2">
    <source>
        <dbReference type="ARBA" id="ARBA00008142"/>
    </source>
</evidence>
<evidence type="ECO:0000256" key="6">
    <source>
        <dbReference type="ARBA" id="ARBA00022723"/>
    </source>
</evidence>
<proteinExistence type="inferred from homology"/>
<dbReference type="PROSITE" id="PS51374">
    <property type="entry name" value="NDPK_LIKE"/>
    <property type="match status" value="1"/>
</dbReference>
<dbReference type="PROSITE" id="PS00469">
    <property type="entry name" value="NDPK"/>
    <property type="match status" value="1"/>
</dbReference>
<dbReference type="InterPro" id="IPR034907">
    <property type="entry name" value="NDK-like_dom"/>
</dbReference>
<dbReference type="AlphaFoldDB" id="A0A3P1WTK6"/>
<evidence type="ECO:0000256" key="7">
    <source>
        <dbReference type="ARBA" id="ARBA00022741"/>
    </source>
</evidence>
<evidence type="ECO:0000256" key="4">
    <source>
        <dbReference type="ARBA" id="ARBA00017632"/>
    </source>
</evidence>
<dbReference type="Gene3D" id="3.30.70.141">
    <property type="entry name" value="Nucleoside diphosphate kinase-like domain"/>
    <property type="match status" value="1"/>
</dbReference>
<dbReference type="Pfam" id="PF00334">
    <property type="entry name" value="NDK"/>
    <property type="match status" value="1"/>
</dbReference>
<keyword evidence="8 14" id="KW-0418">Kinase</keyword>
<dbReference type="OrthoDB" id="9801161at2"/>
<dbReference type="GO" id="GO:0005524">
    <property type="term" value="F:ATP binding"/>
    <property type="evidence" value="ECO:0007669"/>
    <property type="project" value="UniProtKB-KW"/>
</dbReference>
<keyword evidence="6" id="KW-0479">Metal-binding</keyword>
<keyword evidence="7 14" id="KW-0547">Nucleotide-binding</keyword>
<dbReference type="PRINTS" id="PR01243">
    <property type="entry name" value="NUCDPKINASE"/>
</dbReference>
<protein>
    <recommendedName>
        <fullName evidence="4 14">Nucleoside diphosphate kinase</fullName>
        <ecNumber evidence="3 14">2.7.4.6</ecNumber>
    </recommendedName>
</protein>
<evidence type="ECO:0000256" key="12">
    <source>
        <dbReference type="PROSITE-ProRule" id="PRU00706"/>
    </source>
</evidence>
<comment type="caution">
    <text evidence="12">Lacks conserved residue(s) required for the propagation of feature annotation.</text>
</comment>
<dbReference type="Proteomes" id="UP000280935">
    <property type="component" value="Unassembled WGS sequence"/>
</dbReference>
<evidence type="ECO:0000256" key="9">
    <source>
        <dbReference type="ARBA" id="ARBA00022840"/>
    </source>
</evidence>
<dbReference type="GO" id="GO:0006241">
    <property type="term" value="P:CTP biosynthetic process"/>
    <property type="evidence" value="ECO:0007669"/>
    <property type="project" value="InterPro"/>
</dbReference>
<organism evidence="16 17">
    <name type="scientific">Arachnia propionica</name>
    <dbReference type="NCBI Taxonomy" id="1750"/>
    <lineage>
        <taxon>Bacteria</taxon>
        <taxon>Bacillati</taxon>
        <taxon>Actinomycetota</taxon>
        <taxon>Actinomycetes</taxon>
        <taxon>Propionibacteriales</taxon>
        <taxon>Propionibacteriaceae</taxon>
        <taxon>Arachnia</taxon>
    </lineage>
</organism>
<evidence type="ECO:0000313" key="17">
    <source>
        <dbReference type="Proteomes" id="UP000280935"/>
    </source>
</evidence>
<evidence type="ECO:0000256" key="5">
    <source>
        <dbReference type="ARBA" id="ARBA00022679"/>
    </source>
</evidence>
<keyword evidence="5 14" id="KW-0808">Transferase</keyword>
<evidence type="ECO:0000256" key="14">
    <source>
        <dbReference type="RuleBase" id="RU004013"/>
    </source>
</evidence>
<dbReference type="NCBIfam" id="NF001908">
    <property type="entry name" value="PRK00668.1"/>
    <property type="match status" value="1"/>
</dbReference>
<dbReference type="SMART" id="SM00562">
    <property type="entry name" value="NDK"/>
    <property type="match status" value="1"/>
</dbReference>
<evidence type="ECO:0000256" key="8">
    <source>
        <dbReference type="ARBA" id="ARBA00022777"/>
    </source>
</evidence>
<dbReference type="InterPro" id="IPR036850">
    <property type="entry name" value="NDK-like_dom_sf"/>
</dbReference>
<sequence>MARQSTFVIIKPDAYAAGHVGHILSRYEEAGLVPTRLEVWHVPAELADRHYAEHLGRDYYADLREFITSGPLVACELVGEGAIERVRALNGAKNPANADPGTIRADYGSSIRRNAVHASDSPESAARELALWFDEEP</sequence>
<name>A0A3P1WTK6_9ACTN</name>
<evidence type="ECO:0000256" key="1">
    <source>
        <dbReference type="ARBA" id="ARBA00001946"/>
    </source>
</evidence>
<comment type="cofactor">
    <cofactor evidence="1">
        <name>Mg(2+)</name>
        <dbReference type="ChEBI" id="CHEBI:18420"/>
    </cofactor>
</comment>
<dbReference type="RefSeq" id="WP_125227884.1">
    <property type="nucleotide sequence ID" value="NZ_RQYT01000014.1"/>
</dbReference>
<dbReference type="CDD" id="cd04413">
    <property type="entry name" value="NDPk_I"/>
    <property type="match status" value="1"/>
</dbReference>
<dbReference type="SUPFAM" id="SSF54919">
    <property type="entry name" value="Nucleoside diphosphate kinase, NDK"/>
    <property type="match status" value="1"/>
</dbReference>
<dbReference type="GO" id="GO:0046872">
    <property type="term" value="F:metal ion binding"/>
    <property type="evidence" value="ECO:0007669"/>
    <property type="project" value="UniProtKB-KW"/>
</dbReference>
<evidence type="ECO:0000256" key="10">
    <source>
        <dbReference type="ARBA" id="ARBA00022842"/>
    </source>
</evidence>
<evidence type="ECO:0000259" key="15">
    <source>
        <dbReference type="SMART" id="SM00562"/>
    </source>
</evidence>
<dbReference type="EMBL" id="RQYT01000014">
    <property type="protein sequence ID" value="RRD49625.1"/>
    <property type="molecule type" value="Genomic_DNA"/>
</dbReference>
<accession>A0A3P1WTK6</accession>
<dbReference type="GO" id="GO:0006183">
    <property type="term" value="P:GTP biosynthetic process"/>
    <property type="evidence" value="ECO:0007669"/>
    <property type="project" value="InterPro"/>
</dbReference>
<evidence type="ECO:0000256" key="13">
    <source>
        <dbReference type="RuleBase" id="RU004011"/>
    </source>
</evidence>
<evidence type="ECO:0000313" key="16">
    <source>
        <dbReference type="EMBL" id="RRD49625.1"/>
    </source>
</evidence>
<keyword evidence="10" id="KW-0460">Magnesium</keyword>
<keyword evidence="9 14" id="KW-0067">ATP-binding</keyword>
<reference evidence="16 17" key="1">
    <citation type="submission" date="2018-11" db="EMBL/GenBank/DDBJ databases">
        <title>Genomes From Bacteria Associated with the Canine Oral Cavity: a Test Case for Automated Genome-Based Taxonomic Assignment.</title>
        <authorList>
            <person name="Coil D.A."/>
            <person name="Jospin G."/>
            <person name="Darling A.E."/>
            <person name="Wallis C."/>
            <person name="Davis I.J."/>
            <person name="Harris S."/>
            <person name="Eisen J.A."/>
            <person name="Holcombe L.J."/>
            <person name="O'Flynn C."/>
        </authorList>
    </citation>
    <scope>NUCLEOTIDE SEQUENCE [LARGE SCALE GENOMIC DNA]</scope>
    <source>
        <strain evidence="16 17">OH2822_COT-296</strain>
    </source>
</reference>
<dbReference type="PANTHER" id="PTHR11349">
    <property type="entry name" value="NUCLEOSIDE DIPHOSPHATE KINASE"/>
    <property type="match status" value="1"/>
</dbReference>
<dbReference type="InterPro" id="IPR023005">
    <property type="entry name" value="Nucleoside_diP_kinase_AS"/>
</dbReference>
<comment type="catalytic activity">
    <reaction evidence="14">
        <text>a 2'-deoxyribonucleoside 5'-diphosphate + ATP = a 2'-deoxyribonucleoside 5'-triphosphate + ADP</text>
        <dbReference type="Rhea" id="RHEA:44640"/>
        <dbReference type="ChEBI" id="CHEBI:30616"/>
        <dbReference type="ChEBI" id="CHEBI:61560"/>
        <dbReference type="ChEBI" id="CHEBI:73316"/>
        <dbReference type="ChEBI" id="CHEBI:456216"/>
        <dbReference type="EC" id="2.7.4.6"/>
    </reaction>
</comment>
<evidence type="ECO:0000256" key="11">
    <source>
        <dbReference type="ARBA" id="ARBA00023080"/>
    </source>
</evidence>
<evidence type="ECO:0000256" key="3">
    <source>
        <dbReference type="ARBA" id="ARBA00012966"/>
    </source>
</evidence>
<comment type="similarity">
    <text evidence="2 12 13">Belongs to the NDK family.</text>
</comment>
<dbReference type="GO" id="GO:0004550">
    <property type="term" value="F:nucleoside diphosphate kinase activity"/>
    <property type="evidence" value="ECO:0007669"/>
    <property type="project" value="UniProtKB-EC"/>
</dbReference>
<gene>
    <name evidence="16" type="ORF">EII35_07710</name>
</gene>
<feature type="domain" description="Nucleoside diphosphate kinase-like" evidence="15">
    <location>
        <begin position="3"/>
        <end position="137"/>
    </location>
</feature>